<evidence type="ECO:0000256" key="3">
    <source>
        <dbReference type="ARBA" id="ARBA00022723"/>
    </source>
</evidence>
<keyword evidence="4" id="KW-0560">Oxidoreductase</keyword>
<protein>
    <submittedName>
        <fullName evidence="7">Cytochrome P450</fullName>
    </submittedName>
</protein>
<dbReference type="InterPro" id="IPR001128">
    <property type="entry name" value="Cyt_P450"/>
</dbReference>
<comment type="caution">
    <text evidence="7">The sequence shown here is derived from an EMBL/GenBank/DDBJ whole genome shotgun (WGS) entry which is preliminary data.</text>
</comment>
<dbReference type="PANTHER" id="PTHR46696:SF1">
    <property type="entry name" value="CYTOCHROME P450 YJIB-RELATED"/>
    <property type="match status" value="1"/>
</dbReference>
<name>A0A7W7CHX8_9PSEU</name>
<dbReference type="PANTHER" id="PTHR46696">
    <property type="entry name" value="P450, PUTATIVE (EUROFUNG)-RELATED"/>
    <property type="match status" value="1"/>
</dbReference>
<comment type="similarity">
    <text evidence="1">Belongs to the cytochrome P450 family.</text>
</comment>
<dbReference type="InterPro" id="IPR036396">
    <property type="entry name" value="Cyt_P450_sf"/>
</dbReference>
<dbReference type="EMBL" id="JACHMH010000001">
    <property type="protein sequence ID" value="MBB4681302.1"/>
    <property type="molecule type" value="Genomic_DNA"/>
</dbReference>
<evidence type="ECO:0000256" key="6">
    <source>
        <dbReference type="ARBA" id="ARBA00023033"/>
    </source>
</evidence>
<dbReference type="Proteomes" id="UP000533598">
    <property type="component" value="Unassembled WGS sequence"/>
</dbReference>
<keyword evidence="3" id="KW-0479">Metal-binding</keyword>
<dbReference type="GO" id="GO:0004497">
    <property type="term" value="F:monooxygenase activity"/>
    <property type="evidence" value="ECO:0007669"/>
    <property type="project" value="UniProtKB-KW"/>
</dbReference>
<dbReference type="SUPFAM" id="SSF48264">
    <property type="entry name" value="Cytochrome P450"/>
    <property type="match status" value="1"/>
</dbReference>
<keyword evidence="2" id="KW-0349">Heme</keyword>
<dbReference type="Gene3D" id="1.10.630.10">
    <property type="entry name" value="Cytochrome P450"/>
    <property type="match status" value="1"/>
</dbReference>
<evidence type="ECO:0000313" key="7">
    <source>
        <dbReference type="EMBL" id="MBB4681302.1"/>
    </source>
</evidence>
<accession>A0A7W7CHX8</accession>
<evidence type="ECO:0000256" key="5">
    <source>
        <dbReference type="ARBA" id="ARBA00023004"/>
    </source>
</evidence>
<dbReference type="RefSeq" id="WP_185007777.1">
    <property type="nucleotide sequence ID" value="NZ_BAAAUI010000071.1"/>
</dbReference>
<reference evidence="7 8" key="1">
    <citation type="submission" date="2020-08" db="EMBL/GenBank/DDBJ databases">
        <title>Sequencing the genomes of 1000 actinobacteria strains.</title>
        <authorList>
            <person name="Klenk H.-P."/>
        </authorList>
    </citation>
    <scope>NUCLEOTIDE SEQUENCE [LARGE SCALE GENOMIC DNA]</scope>
    <source>
        <strain evidence="7 8">DSM 44230</strain>
    </source>
</reference>
<dbReference type="CDD" id="cd11029">
    <property type="entry name" value="CYP107-like"/>
    <property type="match status" value="1"/>
</dbReference>
<dbReference type="FunFam" id="1.10.630.10:FF:000018">
    <property type="entry name" value="Cytochrome P450 monooxygenase"/>
    <property type="match status" value="1"/>
</dbReference>
<keyword evidence="5" id="KW-0408">Iron</keyword>
<keyword evidence="6" id="KW-0503">Monooxygenase</keyword>
<evidence type="ECO:0000313" key="8">
    <source>
        <dbReference type="Proteomes" id="UP000533598"/>
    </source>
</evidence>
<dbReference type="PRINTS" id="PR00359">
    <property type="entry name" value="BP450"/>
</dbReference>
<dbReference type="Pfam" id="PF00067">
    <property type="entry name" value="p450"/>
    <property type="match status" value="1"/>
</dbReference>
<evidence type="ECO:0000256" key="4">
    <source>
        <dbReference type="ARBA" id="ARBA00023002"/>
    </source>
</evidence>
<dbReference type="GO" id="GO:0020037">
    <property type="term" value="F:heme binding"/>
    <property type="evidence" value="ECO:0007669"/>
    <property type="project" value="InterPro"/>
</dbReference>
<organism evidence="7 8">
    <name type="scientific">Crossiella cryophila</name>
    <dbReference type="NCBI Taxonomy" id="43355"/>
    <lineage>
        <taxon>Bacteria</taxon>
        <taxon>Bacillati</taxon>
        <taxon>Actinomycetota</taxon>
        <taxon>Actinomycetes</taxon>
        <taxon>Pseudonocardiales</taxon>
        <taxon>Pseudonocardiaceae</taxon>
        <taxon>Crossiella</taxon>
    </lineage>
</organism>
<dbReference type="GO" id="GO:0005506">
    <property type="term" value="F:iron ion binding"/>
    <property type="evidence" value="ECO:0007669"/>
    <property type="project" value="InterPro"/>
</dbReference>
<dbReference type="AlphaFoldDB" id="A0A7W7CHX8"/>
<sequence length="404" mass="44349">MERCPVRPDPADAALFDADYQRDPYPSYARLRAVSPVRYLTLPTGLTAWLVTGYEEVRQALTDPLLSKESRYDAESTDGLSPSMGASMLNLDPPDHDRLRRLVGSAFTRRRMDALHDKLADSADRLIDEFAARGQADLMRDFALRLPVGMIGELLGVPEEDRDAFFELAHDYVGFTPETRERAAAALAGLNEYMAKLIAAKKNEPGDDLISAMVEARDQEQRLTDEELLANALLLFLAGHVTTAGLIANATLALLRHPEQLAAFRANPDLVGNLVEEALRFEGPAELSTMRWAKQDTVIGGVAVGKGERVLVSLGAANRDPRRFTDPDAFDLSRADANQHLGLGHGSHYCLGAQLARVEVRTALGRLFARLPDLRLAARYADLEWMPGIGRAPLSLPIVFTPEG</sequence>
<gene>
    <name evidence="7" type="ORF">HNR67_007420</name>
</gene>
<evidence type="ECO:0000256" key="1">
    <source>
        <dbReference type="ARBA" id="ARBA00010617"/>
    </source>
</evidence>
<proteinExistence type="inferred from homology"/>
<keyword evidence="8" id="KW-1185">Reference proteome</keyword>
<evidence type="ECO:0000256" key="2">
    <source>
        <dbReference type="ARBA" id="ARBA00022617"/>
    </source>
</evidence>
<dbReference type="GO" id="GO:0016705">
    <property type="term" value="F:oxidoreductase activity, acting on paired donors, with incorporation or reduction of molecular oxygen"/>
    <property type="evidence" value="ECO:0007669"/>
    <property type="project" value="InterPro"/>
</dbReference>
<dbReference type="InterPro" id="IPR002397">
    <property type="entry name" value="Cyt_P450_B"/>
</dbReference>